<evidence type="ECO:0000313" key="3">
    <source>
        <dbReference type="Proteomes" id="UP000028828"/>
    </source>
</evidence>
<comment type="caution">
    <text evidence="2">The sequence shown here is derived from an EMBL/GenBank/DDBJ whole genome shotgun (WGS) entry which is preliminary data.</text>
</comment>
<feature type="compositionally biased region" description="Basic and acidic residues" evidence="1">
    <location>
        <begin position="105"/>
        <end position="123"/>
    </location>
</feature>
<feature type="region of interest" description="Disordered" evidence="1">
    <location>
        <begin position="79"/>
        <end position="123"/>
    </location>
</feature>
<feature type="compositionally biased region" description="Basic residues" evidence="1">
    <location>
        <begin position="93"/>
        <end position="103"/>
    </location>
</feature>
<feature type="compositionally biased region" description="Basic residues" evidence="1">
    <location>
        <begin position="1"/>
        <end position="26"/>
    </location>
</feature>
<gene>
    <name evidence="2" type="ORF">TGP89_238077</name>
</gene>
<reference evidence="2 3" key="1">
    <citation type="submission" date="2014-03" db="EMBL/GenBank/DDBJ databases">
        <authorList>
            <person name="Sibley D."/>
            <person name="Venepally P."/>
            <person name="Karamycheva S."/>
            <person name="Hadjithomas M."/>
            <person name="Khan A."/>
            <person name="Brunk B."/>
            <person name="Roos D."/>
            <person name="Caler E."/>
            <person name="Lorenzi H."/>
        </authorList>
    </citation>
    <scope>NUCLEOTIDE SEQUENCE [LARGE SCALE GENOMIC DNA]</scope>
    <source>
        <strain evidence="3">p89</strain>
    </source>
</reference>
<protein>
    <submittedName>
        <fullName evidence="2">Uncharacterized protein</fullName>
    </submittedName>
</protein>
<sequence length="123" mass="14338">MKRGRKRTRRTRRRRARTRTSTKGKRSSFSNGGRQGEEAPVFPRGSKLGCTYPLGTRFAQAHLHTREFLLRYSLHFRASAKESGQEAVLGTKTSRRTGRRSSGRGRQEREFAERRTDRCRLRQ</sequence>
<evidence type="ECO:0000256" key="1">
    <source>
        <dbReference type="SAM" id="MobiDB-lite"/>
    </source>
</evidence>
<accession>A0A086K4W1</accession>
<name>A0A086K4W1_TOXGO</name>
<feature type="region of interest" description="Disordered" evidence="1">
    <location>
        <begin position="1"/>
        <end position="49"/>
    </location>
</feature>
<dbReference type="VEuPathDB" id="ToxoDB:TGP89_238077"/>
<evidence type="ECO:0000313" key="2">
    <source>
        <dbReference type="EMBL" id="KFG39429.1"/>
    </source>
</evidence>
<dbReference type="Proteomes" id="UP000028828">
    <property type="component" value="Unassembled WGS sequence"/>
</dbReference>
<dbReference type="EMBL" id="AEYI02001274">
    <property type="protein sequence ID" value="KFG39429.1"/>
    <property type="molecule type" value="Genomic_DNA"/>
</dbReference>
<organism evidence="2 3">
    <name type="scientific">Toxoplasma gondii p89</name>
    <dbReference type="NCBI Taxonomy" id="943119"/>
    <lineage>
        <taxon>Eukaryota</taxon>
        <taxon>Sar</taxon>
        <taxon>Alveolata</taxon>
        <taxon>Apicomplexa</taxon>
        <taxon>Conoidasida</taxon>
        <taxon>Coccidia</taxon>
        <taxon>Eucoccidiorida</taxon>
        <taxon>Eimeriorina</taxon>
        <taxon>Sarcocystidae</taxon>
        <taxon>Toxoplasma</taxon>
    </lineage>
</organism>
<proteinExistence type="predicted"/>
<dbReference type="AlphaFoldDB" id="A0A086K4W1"/>